<dbReference type="AlphaFoldDB" id="A0A8D8UNJ8"/>
<dbReference type="EMBL" id="HBUF01342741">
    <property type="protein sequence ID" value="CAG6705815.1"/>
    <property type="molecule type" value="Transcribed_RNA"/>
</dbReference>
<evidence type="ECO:0000313" key="2">
    <source>
        <dbReference type="EMBL" id="CAG6705822.1"/>
    </source>
</evidence>
<protein>
    <submittedName>
        <fullName evidence="2">Uncharacterized protein</fullName>
    </submittedName>
</protein>
<reference evidence="2" key="1">
    <citation type="submission" date="2021-05" db="EMBL/GenBank/DDBJ databases">
        <authorList>
            <person name="Alioto T."/>
            <person name="Alioto T."/>
            <person name="Gomez Garrido J."/>
        </authorList>
    </citation>
    <scope>NUCLEOTIDE SEQUENCE</scope>
</reference>
<keyword evidence="1" id="KW-1133">Transmembrane helix</keyword>
<keyword evidence="1" id="KW-0472">Membrane</keyword>
<proteinExistence type="predicted"/>
<feature type="transmembrane region" description="Helical" evidence="1">
    <location>
        <begin position="67"/>
        <end position="88"/>
    </location>
</feature>
<dbReference type="EMBL" id="HBUF01342743">
    <property type="protein sequence ID" value="CAG6705822.1"/>
    <property type="molecule type" value="Transcribed_RNA"/>
</dbReference>
<organism evidence="2">
    <name type="scientific">Cacopsylla melanoneura</name>
    <dbReference type="NCBI Taxonomy" id="428564"/>
    <lineage>
        <taxon>Eukaryota</taxon>
        <taxon>Metazoa</taxon>
        <taxon>Ecdysozoa</taxon>
        <taxon>Arthropoda</taxon>
        <taxon>Hexapoda</taxon>
        <taxon>Insecta</taxon>
        <taxon>Pterygota</taxon>
        <taxon>Neoptera</taxon>
        <taxon>Paraneoptera</taxon>
        <taxon>Hemiptera</taxon>
        <taxon>Sternorrhyncha</taxon>
        <taxon>Psylloidea</taxon>
        <taxon>Psyllidae</taxon>
        <taxon>Psyllinae</taxon>
        <taxon>Cacopsylla</taxon>
    </lineage>
</organism>
<accession>A0A8D8UNJ8</accession>
<evidence type="ECO:0000256" key="1">
    <source>
        <dbReference type="SAM" id="Phobius"/>
    </source>
</evidence>
<sequence length="109" mass="11669">MIWLQLSTVFSMSSLTSGMVCIMFTFFRMFFVASLVLVSEKSCFSLSEMCSSEVLMASLFKRVSKSFIALSLASMAGLLLSEGASIWVSTSLLSPSSSDVIPSSSSSSS</sequence>
<keyword evidence="1" id="KW-0812">Transmembrane</keyword>
<feature type="transmembrane region" description="Helical" evidence="1">
    <location>
        <begin position="15"/>
        <end position="38"/>
    </location>
</feature>
<dbReference type="EMBL" id="HBUF01342742">
    <property type="protein sequence ID" value="CAG6705819.1"/>
    <property type="molecule type" value="Transcribed_RNA"/>
</dbReference>
<name>A0A8D8UNJ8_9HEMI</name>